<keyword evidence="1" id="KW-0175">Coiled coil</keyword>
<evidence type="ECO:0000256" key="1">
    <source>
        <dbReference type="SAM" id="Coils"/>
    </source>
</evidence>
<sequence length="169" mass="19623">MGEKEHLDNINKLQKKNKDLQTQLEDQQDQKILLGHLESTNKHMMLSLKDHLEDNIQNLANLTLVAECYRDLANRTLKTRLESDSLRVDELQELLDRLPEKHQCTIRKEDFTLIPSELRPEKCTLGDLLPPDETEEVMEAHVAISSLYPPFYPEESKGVLQYKRPCSSE</sequence>
<feature type="coiled-coil region" evidence="1">
    <location>
        <begin position="3"/>
        <end position="30"/>
    </location>
</feature>
<evidence type="ECO:0000313" key="2">
    <source>
        <dbReference type="EMBL" id="KAG2641116.1"/>
    </source>
</evidence>
<protein>
    <submittedName>
        <fullName evidence="2">Uncharacterized protein</fullName>
    </submittedName>
</protein>
<accession>A0A8T0W5E7</accession>
<name>A0A8T0W5E7_PANVG</name>
<keyword evidence="3" id="KW-1185">Reference proteome</keyword>
<organism evidence="2 3">
    <name type="scientific">Panicum virgatum</name>
    <name type="common">Blackwell switchgrass</name>
    <dbReference type="NCBI Taxonomy" id="38727"/>
    <lineage>
        <taxon>Eukaryota</taxon>
        <taxon>Viridiplantae</taxon>
        <taxon>Streptophyta</taxon>
        <taxon>Embryophyta</taxon>
        <taxon>Tracheophyta</taxon>
        <taxon>Spermatophyta</taxon>
        <taxon>Magnoliopsida</taxon>
        <taxon>Liliopsida</taxon>
        <taxon>Poales</taxon>
        <taxon>Poaceae</taxon>
        <taxon>PACMAD clade</taxon>
        <taxon>Panicoideae</taxon>
        <taxon>Panicodae</taxon>
        <taxon>Paniceae</taxon>
        <taxon>Panicinae</taxon>
        <taxon>Panicum</taxon>
        <taxon>Panicum sect. Hiantes</taxon>
    </lineage>
</organism>
<dbReference type="EMBL" id="CM029039">
    <property type="protein sequence ID" value="KAG2641116.1"/>
    <property type="molecule type" value="Genomic_DNA"/>
</dbReference>
<gene>
    <name evidence="2" type="ORF">PVAP13_2KG149700</name>
</gene>
<proteinExistence type="predicted"/>
<comment type="caution">
    <text evidence="2">The sequence shown here is derived from an EMBL/GenBank/DDBJ whole genome shotgun (WGS) entry which is preliminary data.</text>
</comment>
<evidence type="ECO:0000313" key="3">
    <source>
        <dbReference type="Proteomes" id="UP000823388"/>
    </source>
</evidence>
<reference evidence="2" key="1">
    <citation type="submission" date="2020-05" db="EMBL/GenBank/DDBJ databases">
        <title>WGS assembly of Panicum virgatum.</title>
        <authorList>
            <person name="Lovell J.T."/>
            <person name="Jenkins J."/>
            <person name="Shu S."/>
            <person name="Juenger T.E."/>
            <person name="Schmutz J."/>
        </authorList>
    </citation>
    <scope>NUCLEOTIDE SEQUENCE</scope>
    <source>
        <strain evidence="2">AP13</strain>
    </source>
</reference>
<dbReference type="AlphaFoldDB" id="A0A8T0W5E7"/>
<dbReference type="Proteomes" id="UP000823388">
    <property type="component" value="Chromosome 2K"/>
</dbReference>